<keyword evidence="1" id="KW-1133">Transmembrane helix</keyword>
<dbReference type="Proteomes" id="UP001363622">
    <property type="component" value="Unassembled WGS sequence"/>
</dbReference>
<feature type="transmembrane region" description="Helical" evidence="1">
    <location>
        <begin position="12"/>
        <end position="29"/>
    </location>
</feature>
<reference evidence="2 3" key="1">
    <citation type="submission" date="2024-04" db="EMBL/GenBank/DDBJ databases">
        <title>Phyllosticta paracitricarpa is synonymous to the EU quarantine fungus P. citricarpa based on phylogenomic analyses.</title>
        <authorList>
            <consortium name="Lawrence Berkeley National Laboratory"/>
            <person name="Van Ingen-Buijs V.A."/>
            <person name="Van Westerhoven A.C."/>
            <person name="Haridas S."/>
            <person name="Skiadas P."/>
            <person name="Martin F."/>
            <person name="Groenewald J.Z."/>
            <person name="Crous P.W."/>
            <person name="Seidl M.F."/>
        </authorList>
    </citation>
    <scope>NUCLEOTIDE SEQUENCE [LARGE SCALE GENOMIC DNA]</scope>
    <source>
        <strain evidence="2 3">CBS 123371</strain>
    </source>
</reference>
<organism evidence="2 3">
    <name type="scientific">Phyllosticta citriasiana</name>
    <dbReference type="NCBI Taxonomy" id="595635"/>
    <lineage>
        <taxon>Eukaryota</taxon>
        <taxon>Fungi</taxon>
        <taxon>Dikarya</taxon>
        <taxon>Ascomycota</taxon>
        <taxon>Pezizomycotina</taxon>
        <taxon>Dothideomycetes</taxon>
        <taxon>Dothideomycetes incertae sedis</taxon>
        <taxon>Botryosphaeriales</taxon>
        <taxon>Phyllostictaceae</taxon>
        <taxon>Phyllosticta</taxon>
    </lineage>
</organism>
<protein>
    <submittedName>
        <fullName evidence="2">Uncharacterized protein</fullName>
    </submittedName>
</protein>
<sequence length="383" mass="45040">MITLSRSPCNVILYSILVTLQCLLTYSYFSSKRDATLRIKEETSLRIIEGATHSNFTRPIPFSEFPPKPEGYNYSGVLVAARTKRENVDWMAHELPGLPTAIYVVDEPHEGDLTVPMNKGHEAMAYLTYIIDHYDSLPDIVFFFHAQQFAWHNNPLLNGDSVETIKRMNLDRVSRFGYMNSRCHIEPGCPDWIHLDRPYVDIQNIKKFGELAFTTQVWRQLWPGHKPPTALSQPCCAQFAVSKERILENPREVYIHLRKWLMETELADFNSGRVFEYLWQYIFMRESQYCPDEHSCYCDGYGICFGSAEQYRQFWFVRGEREYLEKKLTSMKMIQFRGDAAMVEETEHQITQLRVEEQRQLQEAWKRGEDPNMRALEAERREV</sequence>
<accession>A0ABR1L039</accession>
<dbReference type="InterPro" id="IPR021838">
    <property type="entry name" value="DUF3431"/>
</dbReference>
<dbReference type="PANTHER" id="PTHR37490:SF3">
    <property type="entry name" value="DUF3431 DOMAIN CONTAINING PROTEIN"/>
    <property type="match status" value="1"/>
</dbReference>
<dbReference type="Pfam" id="PF11913">
    <property type="entry name" value="DUF3431"/>
    <property type="match status" value="1"/>
</dbReference>
<keyword evidence="1" id="KW-0812">Transmembrane</keyword>
<keyword evidence="1" id="KW-0472">Membrane</keyword>
<evidence type="ECO:0000256" key="1">
    <source>
        <dbReference type="SAM" id="Phobius"/>
    </source>
</evidence>
<proteinExistence type="predicted"/>
<dbReference type="PANTHER" id="PTHR37490">
    <property type="entry name" value="EXPRESSED PROTEIN"/>
    <property type="match status" value="1"/>
</dbReference>
<evidence type="ECO:0000313" key="2">
    <source>
        <dbReference type="EMBL" id="KAK7523784.1"/>
    </source>
</evidence>
<evidence type="ECO:0000313" key="3">
    <source>
        <dbReference type="Proteomes" id="UP001363622"/>
    </source>
</evidence>
<name>A0ABR1L039_9PEZI</name>
<gene>
    <name evidence="2" type="ORF">IWZ03DRAFT_428450</name>
</gene>
<dbReference type="EMBL" id="JBBPHU010000001">
    <property type="protein sequence ID" value="KAK7523784.1"/>
    <property type="molecule type" value="Genomic_DNA"/>
</dbReference>
<keyword evidence="3" id="KW-1185">Reference proteome</keyword>
<comment type="caution">
    <text evidence="2">The sequence shown here is derived from an EMBL/GenBank/DDBJ whole genome shotgun (WGS) entry which is preliminary data.</text>
</comment>